<organism evidence="4 5">
    <name type="scientific">Agromyces intestinalis</name>
    <dbReference type="NCBI Taxonomy" id="2592652"/>
    <lineage>
        <taxon>Bacteria</taxon>
        <taxon>Bacillati</taxon>
        <taxon>Actinomycetota</taxon>
        <taxon>Actinomycetes</taxon>
        <taxon>Micrococcales</taxon>
        <taxon>Microbacteriaceae</taxon>
        <taxon>Agromyces</taxon>
    </lineage>
</organism>
<dbReference type="PANTHER" id="PTHR47197">
    <property type="entry name" value="PROTEIN NIRF"/>
    <property type="match status" value="1"/>
</dbReference>
<keyword evidence="5" id="KW-1185">Reference proteome</keyword>
<dbReference type="PROSITE" id="PS50093">
    <property type="entry name" value="PKD"/>
    <property type="match status" value="1"/>
</dbReference>
<dbReference type="KEGG" id="ail:FLP10_10220"/>
<dbReference type="Gene3D" id="2.130.10.10">
    <property type="entry name" value="YVTN repeat-like/Quinoprotein amine dehydrogenase"/>
    <property type="match status" value="1"/>
</dbReference>
<keyword evidence="2" id="KW-0732">Signal</keyword>
<dbReference type="RefSeq" id="WP_149160760.1">
    <property type="nucleotide sequence ID" value="NZ_CP043505.1"/>
</dbReference>
<feature type="chain" id="PRO_5022771505" evidence="2">
    <location>
        <begin position="26"/>
        <end position="535"/>
    </location>
</feature>
<reference evidence="4 5" key="1">
    <citation type="submission" date="2019-09" db="EMBL/GenBank/DDBJ databases">
        <title>Genome sequencing of strain KACC 19306.</title>
        <authorList>
            <person name="Heo J."/>
            <person name="Kim S.-J."/>
            <person name="Kim J.-S."/>
            <person name="Hong S.-B."/>
            <person name="Kwon S.-W."/>
        </authorList>
    </citation>
    <scope>NUCLEOTIDE SEQUENCE [LARGE SCALE GENOMIC DNA]</scope>
    <source>
        <strain evidence="4 5">KACC 19306</strain>
    </source>
</reference>
<dbReference type="CDD" id="cd00146">
    <property type="entry name" value="PKD"/>
    <property type="match status" value="1"/>
</dbReference>
<keyword evidence="1" id="KW-0472">Membrane</keyword>
<protein>
    <submittedName>
        <fullName evidence="4">PKD domain-containing protein</fullName>
    </submittedName>
</protein>
<evidence type="ECO:0000313" key="5">
    <source>
        <dbReference type="Proteomes" id="UP000324678"/>
    </source>
</evidence>
<sequence>MMRRIGVVFAMVALALLGIPSAATAATSPADDTGRSWEVAVSSLASDDTAGEYALSFLSVDDGSARQVGLQDYDSVDGLAYAPDARTLYTVGFVVDELDYEHQAVTAHDATTGDVLWSTTAGDAGSRYFPMIAVSPDGAVAMTTGNDEARVDLVTRASTPFDACAGGFGFATGAAFSPDGRAWFVCRPALPAAGIELRAYDVATLSLVDTVEIPGFYPRDSRIAITPDGSTAVLSNAALATPPSVETTLRIDLVTGAHGAIEQFTAGSIALSPDSARAWVASSWYADDRALHAVDLDATAVIASLPLAVGTFANPLVTPDGSRIYMITEENTGGGWEYAVSRHNADTLAVLGDTPLPGFGVDLAVTPDQAPVARLTASEPNSPVTFDASASTVEFGTIAEYAWDFGDGVSTVTTTPTVEHEYAEPGEYTATVRLTSSGGTSTEDVYTGQQMLRNGDASAVATVTVTVPEPAVPEPAVPEPAVPEPAVPGSGVAGELPPAGFQGAWVVIVGFGMLVAGALAVVIVRRRVQPQRKDA</sequence>
<dbReference type="InterPro" id="IPR000601">
    <property type="entry name" value="PKD_dom"/>
</dbReference>
<dbReference type="SUPFAM" id="SSF49299">
    <property type="entry name" value="PKD domain"/>
    <property type="match status" value="1"/>
</dbReference>
<feature type="domain" description="PKD" evidence="3">
    <location>
        <begin position="367"/>
        <end position="442"/>
    </location>
</feature>
<dbReference type="Gene3D" id="2.60.40.10">
    <property type="entry name" value="Immunoglobulins"/>
    <property type="match status" value="1"/>
</dbReference>
<evidence type="ECO:0000313" key="4">
    <source>
        <dbReference type="EMBL" id="QEO14741.1"/>
    </source>
</evidence>
<dbReference type="SUPFAM" id="SSF50969">
    <property type="entry name" value="YVTN repeat-like/Quinoprotein amine dehydrogenase"/>
    <property type="match status" value="1"/>
</dbReference>
<dbReference type="InterPro" id="IPR013783">
    <property type="entry name" value="Ig-like_fold"/>
</dbReference>
<dbReference type="EMBL" id="CP043505">
    <property type="protein sequence ID" value="QEO14741.1"/>
    <property type="molecule type" value="Genomic_DNA"/>
</dbReference>
<evidence type="ECO:0000256" key="2">
    <source>
        <dbReference type="SAM" id="SignalP"/>
    </source>
</evidence>
<dbReference type="Proteomes" id="UP000324678">
    <property type="component" value="Chromosome"/>
</dbReference>
<dbReference type="AlphaFoldDB" id="A0A5C1YF89"/>
<dbReference type="InterPro" id="IPR011044">
    <property type="entry name" value="Quino_amine_DH_bsu"/>
</dbReference>
<gene>
    <name evidence="4" type="ORF">FLP10_10220</name>
</gene>
<feature type="signal peptide" evidence="2">
    <location>
        <begin position="1"/>
        <end position="25"/>
    </location>
</feature>
<keyword evidence="1" id="KW-0812">Transmembrane</keyword>
<dbReference type="InterPro" id="IPR015943">
    <property type="entry name" value="WD40/YVTN_repeat-like_dom_sf"/>
</dbReference>
<dbReference type="PANTHER" id="PTHR47197:SF3">
    <property type="entry name" value="DIHYDRO-HEME D1 DEHYDROGENASE"/>
    <property type="match status" value="1"/>
</dbReference>
<dbReference type="InterPro" id="IPR022409">
    <property type="entry name" value="PKD/Chitinase_dom"/>
</dbReference>
<dbReference type="Pfam" id="PF18911">
    <property type="entry name" value="PKD_4"/>
    <property type="match status" value="1"/>
</dbReference>
<dbReference type="GO" id="GO:0005975">
    <property type="term" value="P:carbohydrate metabolic process"/>
    <property type="evidence" value="ECO:0007669"/>
    <property type="project" value="UniProtKB-ARBA"/>
</dbReference>
<accession>A0A5C1YF89</accession>
<dbReference type="OrthoDB" id="9802683at2"/>
<feature type="transmembrane region" description="Helical" evidence="1">
    <location>
        <begin position="504"/>
        <end position="524"/>
    </location>
</feature>
<evidence type="ECO:0000256" key="1">
    <source>
        <dbReference type="SAM" id="Phobius"/>
    </source>
</evidence>
<keyword evidence="1" id="KW-1133">Transmembrane helix</keyword>
<dbReference type="InterPro" id="IPR051200">
    <property type="entry name" value="Host-pathogen_enzymatic-act"/>
</dbReference>
<dbReference type="InterPro" id="IPR035986">
    <property type="entry name" value="PKD_dom_sf"/>
</dbReference>
<dbReference type="SMART" id="SM00089">
    <property type="entry name" value="PKD"/>
    <property type="match status" value="1"/>
</dbReference>
<proteinExistence type="predicted"/>
<name>A0A5C1YF89_9MICO</name>
<evidence type="ECO:0000259" key="3">
    <source>
        <dbReference type="PROSITE" id="PS50093"/>
    </source>
</evidence>